<dbReference type="InterPro" id="IPR017658">
    <property type="entry name" value="HhH-GPD_base_excis"/>
</dbReference>
<dbReference type="InterPro" id="IPR011257">
    <property type="entry name" value="DNA_glycosylase"/>
</dbReference>
<proteinExistence type="predicted"/>
<keyword evidence="3" id="KW-1185">Reference proteome</keyword>
<dbReference type="SUPFAM" id="SSF48150">
    <property type="entry name" value="DNA-glycosylase"/>
    <property type="match status" value="1"/>
</dbReference>
<evidence type="ECO:0000313" key="3">
    <source>
        <dbReference type="Proteomes" id="UP001291912"/>
    </source>
</evidence>
<evidence type="ECO:0000313" key="2">
    <source>
        <dbReference type="EMBL" id="MDZ8160965.1"/>
    </source>
</evidence>
<organism evidence="2 3">
    <name type="scientific">Microbacterium aquimaris</name>
    <dbReference type="NCBI Taxonomy" id="459816"/>
    <lineage>
        <taxon>Bacteria</taxon>
        <taxon>Bacillati</taxon>
        <taxon>Actinomycetota</taxon>
        <taxon>Actinomycetes</taxon>
        <taxon>Micrococcales</taxon>
        <taxon>Microbacteriaceae</taxon>
        <taxon>Microbacterium</taxon>
    </lineage>
</organism>
<dbReference type="Pfam" id="PF00730">
    <property type="entry name" value="HhH-GPD"/>
    <property type="match status" value="1"/>
</dbReference>
<sequence length="188" mass="20044">MDLRITGDEAADRLLSDDPLALLIGMLLDQQVAMEVAFAGPAKIRDRVGTIDARALAAYDPDAFAAAFSQAPAVHRFPGSMAGRVQALCQTVTDMWGGDAAAIWTQGDPDGATVLNRLTSLPGFGEQKSKIFLALLGKQYGYDGAGWREAAGAYGDEGAYRSVADITSPESLTKVREYKRAMKAEAKK</sequence>
<dbReference type="EMBL" id="JAWJYN010000001">
    <property type="protein sequence ID" value="MDZ8160965.1"/>
    <property type="molecule type" value="Genomic_DNA"/>
</dbReference>
<accession>A0ABU5N4J6</accession>
<reference evidence="2 3" key="1">
    <citation type="submission" date="2023-10" db="EMBL/GenBank/DDBJ databases">
        <title>Microbacterium xanthum sp. nov., isolated from seaweed.</title>
        <authorList>
            <person name="Lee S.D."/>
        </authorList>
    </citation>
    <scope>NUCLEOTIDE SEQUENCE [LARGE SCALE GENOMIC DNA]</scope>
    <source>
        <strain evidence="2 3">KCTC 19124</strain>
    </source>
</reference>
<dbReference type="Gene3D" id="1.10.340.30">
    <property type="entry name" value="Hypothetical protein, domain 2"/>
    <property type="match status" value="1"/>
</dbReference>
<evidence type="ECO:0000259" key="1">
    <source>
        <dbReference type="Pfam" id="PF00730"/>
    </source>
</evidence>
<dbReference type="Proteomes" id="UP001291912">
    <property type="component" value="Unassembled WGS sequence"/>
</dbReference>
<dbReference type="NCBIfam" id="TIGR03252">
    <property type="entry name" value="HhH-GPD-type base excision DNA repair protein"/>
    <property type="match status" value="1"/>
</dbReference>
<dbReference type="InterPro" id="IPR003265">
    <property type="entry name" value="HhH-GPD_domain"/>
</dbReference>
<comment type="caution">
    <text evidence="2">The sequence shown here is derived from an EMBL/GenBank/DDBJ whole genome shotgun (WGS) entry which is preliminary data.</text>
</comment>
<feature type="domain" description="HhH-GPD" evidence="1">
    <location>
        <begin position="24"/>
        <end position="147"/>
    </location>
</feature>
<name>A0ABU5N4J6_9MICO</name>
<protein>
    <submittedName>
        <fullName evidence="2">HhH-GPD-type base excision DNA repair protein</fullName>
    </submittedName>
</protein>
<dbReference type="RefSeq" id="WP_194423635.1">
    <property type="nucleotide sequence ID" value="NZ_BAAAPT010000001.1"/>
</dbReference>
<gene>
    <name evidence="2" type="ORF">R2Q92_03895</name>
</gene>